<comment type="similarity">
    <text evidence="9">Belongs to the FtsQ/DivIB family. FtsQ subfamily.</text>
</comment>
<dbReference type="OrthoDB" id="9790370at2"/>
<dbReference type="InterPro" id="IPR013685">
    <property type="entry name" value="POTRA_FtsQ_type"/>
</dbReference>
<evidence type="ECO:0000256" key="7">
    <source>
        <dbReference type="ARBA" id="ARBA00023136"/>
    </source>
</evidence>
<accession>A0A379CBI5</accession>
<evidence type="ECO:0000313" key="11">
    <source>
        <dbReference type="EMBL" id="SUB59742.1"/>
    </source>
</evidence>
<evidence type="ECO:0000256" key="4">
    <source>
        <dbReference type="ARBA" id="ARBA00022618"/>
    </source>
</evidence>
<dbReference type="Pfam" id="PF03799">
    <property type="entry name" value="FtsQ_DivIB_C"/>
    <property type="match status" value="1"/>
</dbReference>
<feature type="transmembrane region" description="Helical" evidence="9">
    <location>
        <begin position="33"/>
        <end position="55"/>
    </location>
</feature>
<feature type="domain" description="POTRA" evidence="10">
    <location>
        <begin position="68"/>
        <end position="138"/>
    </location>
</feature>
<evidence type="ECO:0000256" key="5">
    <source>
        <dbReference type="ARBA" id="ARBA00022692"/>
    </source>
</evidence>
<evidence type="ECO:0000256" key="1">
    <source>
        <dbReference type="ARBA" id="ARBA00004370"/>
    </source>
</evidence>
<evidence type="ECO:0000256" key="2">
    <source>
        <dbReference type="ARBA" id="ARBA00022475"/>
    </source>
</evidence>
<evidence type="ECO:0000259" key="10">
    <source>
        <dbReference type="PROSITE" id="PS51779"/>
    </source>
</evidence>
<evidence type="ECO:0000256" key="3">
    <source>
        <dbReference type="ARBA" id="ARBA00022519"/>
    </source>
</evidence>
<proteinExistence type="inferred from homology"/>
<sequence>MLFHKNNHIFARRKKQRTLRPNRLHHRIGTTSLSLLAFIRPLILLSIIIFGYIAYTNGANWLSSLDKSPLKSYTITNPLQFTTDTDIRDALSTGTPLKGYFGQDIKQVEARLTQIPWVNKVLVRKLWPNKLSLTIFEHQPVALWNNNKLLSEQGVVFNLPFDRVNRVGFPVLYGPDSEGKKVLDAWWKIKQDLIVRNLVLKSVTIDKRGSWKISLSDGVELRLGRGDWLPKIDRFVKIFPQIEIPDGKMISYVDLRYKYGAAIGFVSKNNK</sequence>
<dbReference type="GO" id="GO:0043093">
    <property type="term" value="P:FtsZ-dependent cytokinesis"/>
    <property type="evidence" value="ECO:0007669"/>
    <property type="project" value="UniProtKB-UniRule"/>
</dbReference>
<evidence type="ECO:0000313" key="12">
    <source>
        <dbReference type="Proteomes" id="UP000255417"/>
    </source>
</evidence>
<dbReference type="InterPro" id="IPR005548">
    <property type="entry name" value="Cell_div_FtsQ/DivIB_C"/>
</dbReference>
<keyword evidence="6 9" id="KW-1133">Transmembrane helix</keyword>
<evidence type="ECO:0000256" key="9">
    <source>
        <dbReference type="HAMAP-Rule" id="MF_00911"/>
    </source>
</evidence>
<dbReference type="RefSeq" id="WP_115316197.1">
    <property type="nucleotide sequence ID" value="NZ_LWIF01000001.1"/>
</dbReference>
<dbReference type="EMBL" id="UGTA01000001">
    <property type="protein sequence ID" value="SUB59742.1"/>
    <property type="molecule type" value="Genomic_DNA"/>
</dbReference>
<organism evidence="11 12">
    <name type="scientific">Phocoenobacter uteri</name>
    <dbReference type="NCBI Taxonomy" id="146806"/>
    <lineage>
        <taxon>Bacteria</taxon>
        <taxon>Pseudomonadati</taxon>
        <taxon>Pseudomonadota</taxon>
        <taxon>Gammaproteobacteria</taxon>
        <taxon>Pasteurellales</taxon>
        <taxon>Pasteurellaceae</taxon>
        <taxon>Phocoenobacter</taxon>
    </lineage>
</organism>
<dbReference type="Proteomes" id="UP000255417">
    <property type="component" value="Unassembled WGS sequence"/>
</dbReference>
<dbReference type="HAMAP" id="MF_00911">
    <property type="entry name" value="FtsQ_subfam"/>
    <property type="match status" value="1"/>
</dbReference>
<name>A0A379CBI5_9PAST</name>
<reference evidence="11 12" key="1">
    <citation type="submission" date="2018-06" db="EMBL/GenBank/DDBJ databases">
        <authorList>
            <consortium name="Pathogen Informatics"/>
            <person name="Doyle S."/>
        </authorList>
    </citation>
    <scope>NUCLEOTIDE SEQUENCE [LARGE SCALE GENOMIC DNA]</scope>
    <source>
        <strain evidence="11 12">NCTC12872</strain>
    </source>
</reference>
<evidence type="ECO:0000256" key="8">
    <source>
        <dbReference type="ARBA" id="ARBA00023306"/>
    </source>
</evidence>
<keyword evidence="5 9" id="KW-0812">Transmembrane</keyword>
<dbReference type="Pfam" id="PF08478">
    <property type="entry name" value="POTRA_1"/>
    <property type="match status" value="1"/>
</dbReference>
<dbReference type="InterPro" id="IPR045335">
    <property type="entry name" value="FtsQ_C_sf"/>
</dbReference>
<dbReference type="AlphaFoldDB" id="A0A379CBI5"/>
<dbReference type="GO" id="GO:0090529">
    <property type="term" value="P:cell septum assembly"/>
    <property type="evidence" value="ECO:0007669"/>
    <property type="project" value="InterPro"/>
</dbReference>
<keyword evidence="8 9" id="KW-0131">Cell cycle</keyword>
<protein>
    <recommendedName>
        <fullName evidence="9">Cell division protein FtsQ</fullName>
    </recommendedName>
</protein>
<dbReference type="GO" id="GO:0005886">
    <property type="term" value="C:plasma membrane"/>
    <property type="evidence" value="ECO:0007669"/>
    <property type="project" value="UniProtKB-SubCell"/>
</dbReference>
<dbReference type="PANTHER" id="PTHR35851">
    <property type="entry name" value="CELL DIVISION PROTEIN FTSQ"/>
    <property type="match status" value="1"/>
</dbReference>
<dbReference type="Gene3D" id="3.40.50.11690">
    <property type="entry name" value="Cell division protein FtsQ/DivIB"/>
    <property type="match status" value="1"/>
</dbReference>
<comment type="subunit">
    <text evidence="9">Part of a complex composed of FtsB, FtsL and FtsQ.</text>
</comment>
<dbReference type="InterPro" id="IPR026579">
    <property type="entry name" value="FtsQ"/>
</dbReference>
<dbReference type="PANTHER" id="PTHR35851:SF1">
    <property type="entry name" value="CELL DIVISION PROTEIN FTSQ"/>
    <property type="match status" value="1"/>
</dbReference>
<evidence type="ECO:0000256" key="6">
    <source>
        <dbReference type="ARBA" id="ARBA00022989"/>
    </source>
</evidence>
<dbReference type="PROSITE" id="PS51779">
    <property type="entry name" value="POTRA"/>
    <property type="match status" value="1"/>
</dbReference>
<keyword evidence="7 9" id="KW-0472">Membrane</keyword>
<keyword evidence="2 9" id="KW-1003">Cell membrane</keyword>
<dbReference type="GO" id="GO:0032153">
    <property type="term" value="C:cell division site"/>
    <property type="evidence" value="ECO:0007669"/>
    <property type="project" value="UniProtKB-UniRule"/>
</dbReference>
<keyword evidence="3 9" id="KW-0997">Cell inner membrane</keyword>
<keyword evidence="12" id="KW-1185">Reference proteome</keyword>
<dbReference type="Gene3D" id="3.10.20.310">
    <property type="entry name" value="membrane protein fhac"/>
    <property type="match status" value="1"/>
</dbReference>
<gene>
    <name evidence="9 11" type="primary">ftsQ</name>
    <name evidence="11" type="ORF">NCTC12872_01787</name>
</gene>
<dbReference type="InterPro" id="IPR034746">
    <property type="entry name" value="POTRA"/>
</dbReference>
<comment type="function">
    <text evidence="9">Essential cell division protein. May link together the upstream cell division proteins, which are predominantly cytoplasmic, with the downstream cell division proteins, which are predominantly periplasmic. May control correct divisome assembly.</text>
</comment>
<keyword evidence="4 9" id="KW-0132">Cell division</keyword>
<comment type="subcellular location">
    <subcellularLocation>
        <location evidence="9">Cell inner membrane</location>
        <topology evidence="9">Single-pass type II membrane protein</topology>
    </subcellularLocation>
    <subcellularLocation>
        <location evidence="1">Membrane</location>
    </subcellularLocation>
    <text evidence="9">Localizes to the division septum.</text>
</comment>